<evidence type="ECO:0000313" key="1">
    <source>
        <dbReference type="EMBL" id="PXF31495.1"/>
    </source>
</evidence>
<dbReference type="EMBL" id="LAPT01000041">
    <property type="protein sequence ID" value="PXF31495.1"/>
    <property type="molecule type" value="Genomic_DNA"/>
</dbReference>
<accession>A0ABX5LXU5</accession>
<proteinExistence type="predicted"/>
<keyword evidence="2" id="KW-1185">Reference proteome</keyword>
<comment type="caution">
    <text evidence="1">The sequence shown here is derived from an EMBL/GenBank/DDBJ whole genome shotgun (WGS) entry which is preliminary data.</text>
</comment>
<reference evidence="1 2" key="1">
    <citation type="submission" date="2015-03" db="EMBL/GenBank/DDBJ databases">
        <authorList>
            <person name="Krishnan R."/>
            <person name="Midha S."/>
            <person name="Patil P.B."/>
            <person name="Rameshkumar N."/>
        </authorList>
    </citation>
    <scope>NUCLEOTIDE SEQUENCE [LARGE SCALE GENOMIC DNA]</scope>
    <source>
        <strain evidence="1 2">L1E11</strain>
    </source>
</reference>
<evidence type="ECO:0008006" key="3">
    <source>
        <dbReference type="Google" id="ProtNLM"/>
    </source>
</evidence>
<organism evidence="1 2">
    <name type="scientific">Pokkaliibacter plantistimulans</name>
    <dbReference type="NCBI Taxonomy" id="1635171"/>
    <lineage>
        <taxon>Bacteria</taxon>
        <taxon>Pseudomonadati</taxon>
        <taxon>Pseudomonadota</taxon>
        <taxon>Gammaproteobacteria</taxon>
        <taxon>Oceanospirillales</taxon>
        <taxon>Balneatrichaceae</taxon>
        <taxon>Pokkaliibacter</taxon>
    </lineage>
</organism>
<dbReference type="Proteomes" id="UP000248090">
    <property type="component" value="Unassembled WGS sequence"/>
</dbReference>
<evidence type="ECO:0000313" key="2">
    <source>
        <dbReference type="Proteomes" id="UP000248090"/>
    </source>
</evidence>
<name>A0ABX5LXU5_9GAMM</name>
<sequence length="131" mass="14877">MPDNLYIEGAMTLSIDNEAFISLSMWDYIDELWLDFLDAALLLKKEGHFAFSFPDQAIRVTGVEMDAGHFQFEIRANSVKAAILEKDVFCQALLAGAREFCQHLCRLSPQHDILDLLREKLGELETVKPDS</sequence>
<protein>
    <recommendedName>
        <fullName evidence="3">SCP2 domain-containing protein</fullName>
    </recommendedName>
</protein>
<gene>
    <name evidence="1" type="ORF">WH50_09900</name>
</gene>